<keyword evidence="1" id="KW-0378">Hydrolase</keyword>
<comment type="similarity">
    <text evidence="1">Belongs to the helicase family.</text>
</comment>
<feature type="domain" description="Helitron helicase-like" evidence="3">
    <location>
        <begin position="2"/>
        <end position="151"/>
    </location>
</feature>
<keyword evidence="1" id="KW-0347">Helicase</keyword>
<proteinExistence type="inferred from homology"/>
<keyword evidence="1" id="KW-0067">ATP-binding</keyword>
<dbReference type="Proteomes" id="UP000634136">
    <property type="component" value="Unassembled WGS sequence"/>
</dbReference>
<dbReference type="InterPro" id="IPR010285">
    <property type="entry name" value="DNA_helicase_pif1-like_DEAD"/>
</dbReference>
<keyword evidence="1" id="KW-0227">DNA damage</keyword>
<comment type="cofactor">
    <cofactor evidence="1">
        <name>Mg(2+)</name>
        <dbReference type="ChEBI" id="CHEBI:18420"/>
    </cofactor>
</comment>
<dbReference type="GO" id="GO:0006281">
    <property type="term" value="P:DNA repair"/>
    <property type="evidence" value="ECO:0007669"/>
    <property type="project" value="UniProtKB-KW"/>
</dbReference>
<dbReference type="Pfam" id="PF21530">
    <property type="entry name" value="Pif1_2B_dom"/>
    <property type="match status" value="1"/>
</dbReference>
<keyword evidence="6" id="KW-1185">Reference proteome</keyword>
<dbReference type="PANTHER" id="PTHR10492:SF74">
    <property type="entry name" value="ATP-DEPENDENT DNA HELICASE"/>
    <property type="match status" value="1"/>
</dbReference>
<dbReference type="Pfam" id="PF14214">
    <property type="entry name" value="Helitron_like_N"/>
    <property type="match status" value="1"/>
</dbReference>
<feature type="domain" description="DNA helicase Pif1-like 2B" evidence="4">
    <location>
        <begin position="928"/>
        <end position="960"/>
    </location>
</feature>
<dbReference type="GO" id="GO:0016787">
    <property type="term" value="F:hydrolase activity"/>
    <property type="evidence" value="ECO:0007669"/>
    <property type="project" value="UniProtKB-KW"/>
</dbReference>
<reference evidence="5" key="1">
    <citation type="submission" date="2020-09" db="EMBL/GenBank/DDBJ databases">
        <title>Genome-Enabled Discovery of Anthraquinone Biosynthesis in Senna tora.</title>
        <authorList>
            <person name="Kang S.-H."/>
            <person name="Pandey R.P."/>
            <person name="Lee C.-M."/>
            <person name="Sim J.-S."/>
            <person name="Jeong J.-T."/>
            <person name="Choi B.-S."/>
            <person name="Jung M."/>
            <person name="Ginzburg D."/>
            <person name="Zhao K."/>
            <person name="Won S.Y."/>
            <person name="Oh T.-J."/>
            <person name="Yu Y."/>
            <person name="Kim N.-H."/>
            <person name="Lee O.R."/>
            <person name="Lee T.-H."/>
            <person name="Bashyal P."/>
            <person name="Kim T.-S."/>
            <person name="Lee W.-H."/>
            <person name="Kawkins C."/>
            <person name="Kim C.-K."/>
            <person name="Kim J.S."/>
            <person name="Ahn B.O."/>
            <person name="Rhee S.Y."/>
            <person name="Sohng J.K."/>
        </authorList>
    </citation>
    <scope>NUCLEOTIDE SEQUENCE</scope>
    <source>
        <tissue evidence="5">Leaf</tissue>
    </source>
</reference>
<comment type="caution">
    <text evidence="5">The sequence shown here is derived from an EMBL/GenBank/DDBJ whole genome shotgun (WGS) entry which is preliminary data.</text>
</comment>
<name>A0A834TUY7_9FABA</name>
<dbReference type="InterPro" id="IPR049163">
    <property type="entry name" value="Pif1-like_2B_dom"/>
</dbReference>
<dbReference type="GO" id="GO:0043139">
    <property type="term" value="F:5'-3' DNA helicase activity"/>
    <property type="evidence" value="ECO:0007669"/>
    <property type="project" value="UniProtKB-EC"/>
</dbReference>
<organism evidence="5 6">
    <name type="scientific">Senna tora</name>
    <dbReference type="NCBI Taxonomy" id="362788"/>
    <lineage>
        <taxon>Eukaryota</taxon>
        <taxon>Viridiplantae</taxon>
        <taxon>Streptophyta</taxon>
        <taxon>Embryophyta</taxon>
        <taxon>Tracheophyta</taxon>
        <taxon>Spermatophyta</taxon>
        <taxon>Magnoliopsida</taxon>
        <taxon>eudicotyledons</taxon>
        <taxon>Gunneridae</taxon>
        <taxon>Pentapetalae</taxon>
        <taxon>rosids</taxon>
        <taxon>fabids</taxon>
        <taxon>Fabales</taxon>
        <taxon>Fabaceae</taxon>
        <taxon>Caesalpinioideae</taxon>
        <taxon>Cassia clade</taxon>
        <taxon>Senna</taxon>
    </lineage>
</organism>
<evidence type="ECO:0000313" key="5">
    <source>
        <dbReference type="EMBL" id="KAF7827231.1"/>
    </source>
</evidence>
<dbReference type="InterPro" id="IPR027417">
    <property type="entry name" value="P-loop_NTPase"/>
</dbReference>
<evidence type="ECO:0000313" key="6">
    <source>
        <dbReference type="Proteomes" id="UP000634136"/>
    </source>
</evidence>
<dbReference type="GO" id="GO:0005524">
    <property type="term" value="F:ATP binding"/>
    <property type="evidence" value="ECO:0007669"/>
    <property type="project" value="UniProtKB-KW"/>
</dbReference>
<dbReference type="EMBL" id="JAAIUW010000006">
    <property type="protein sequence ID" value="KAF7827231.1"/>
    <property type="molecule type" value="Genomic_DNA"/>
</dbReference>
<dbReference type="OrthoDB" id="1934728at2759"/>
<keyword evidence="1" id="KW-0547">Nucleotide-binding</keyword>
<feature type="domain" description="DNA helicase Pif1-like DEAD-box helicase" evidence="2">
    <location>
        <begin position="610"/>
        <end position="833"/>
    </location>
</feature>
<dbReference type="InterPro" id="IPR025476">
    <property type="entry name" value="Helitron_helicase-like"/>
</dbReference>
<dbReference type="EC" id="5.6.2.3" evidence="1"/>
<gene>
    <name evidence="5" type="ORF">G2W53_018395</name>
</gene>
<accession>A0A834TUY7</accession>
<dbReference type="AlphaFoldDB" id="A0A834TUY7"/>
<evidence type="ECO:0000259" key="3">
    <source>
        <dbReference type="Pfam" id="PF14214"/>
    </source>
</evidence>
<dbReference type="Pfam" id="PF05970">
    <property type="entry name" value="PIF1"/>
    <property type="match status" value="1"/>
</dbReference>
<keyword evidence="1" id="KW-0233">DNA recombination</keyword>
<comment type="catalytic activity">
    <reaction evidence="1">
        <text>ATP + H2O = ADP + phosphate + H(+)</text>
        <dbReference type="Rhea" id="RHEA:13065"/>
        <dbReference type="ChEBI" id="CHEBI:15377"/>
        <dbReference type="ChEBI" id="CHEBI:15378"/>
        <dbReference type="ChEBI" id="CHEBI:30616"/>
        <dbReference type="ChEBI" id="CHEBI:43474"/>
        <dbReference type="ChEBI" id="CHEBI:456216"/>
        <dbReference type="EC" id="5.6.2.3"/>
    </reaction>
</comment>
<protein>
    <recommendedName>
        <fullName evidence="1">ATP-dependent DNA helicase</fullName>
        <ecNumber evidence="1">5.6.2.3</ecNumber>
    </recommendedName>
</protein>
<evidence type="ECO:0000259" key="2">
    <source>
        <dbReference type="Pfam" id="PF05970"/>
    </source>
</evidence>
<evidence type="ECO:0000259" key="4">
    <source>
        <dbReference type="Pfam" id="PF21530"/>
    </source>
</evidence>
<dbReference type="PANTHER" id="PTHR10492">
    <property type="match status" value="1"/>
</dbReference>
<keyword evidence="1" id="KW-0234">DNA repair</keyword>
<dbReference type="GO" id="GO:0000723">
    <property type="term" value="P:telomere maintenance"/>
    <property type="evidence" value="ECO:0007669"/>
    <property type="project" value="InterPro"/>
</dbReference>
<sequence length="984" mass="112358">MVESQRLNFVRMNQKQLRMDFYNGLTDAILCGDHDATSIGKQIILPSSFTGGPRYMAQSFHDGMQICKWAGYPDLFLTFTCNTNWPEIQRFVRKKQLRAEDRPDIVCRVFKIKLNQLISVLKEKQFFGRVIAVMYTIEFQKRGLPHAHILLFLAPGNKYPTPEDIDKIICAEIPDKATNPELYAIVQKFMIHGPCGAANYNFPCMVDGRCSKHFPKKILDRTTVDENGYPLYRRRDDGRAIEKNEINLDNRFVVPYNPQLLLLFNAHINVESCNQSRAIKYLFKYISKGHDRVTATLYQSNNNLEEYHVVDEIKMFYDCQYVSACETSWRIFAFDIQYRLPGVERLSFHVPNQQPIIFQYGDSLDSIISKPTIHETMFTAWMQANKDYPEARELTYAEFPTKFVFHASEKKWKPRKNGFSIGRLHQVPPTSGELFYARILLNKVRGPTCFEDIRTVGNIVHLTYRDACYALGLLDDDREFIEAIHEASHWGSGQYLRSLFATMLLSNTISRPDIVWEKCWDILSEDARYTQRRDIQFSELQVSDMELRNFALTEIDKLLRNNGRTLMDFPPLPVPNGNSISNLQNRLILDQLNFDKEELAAESTHLISKMTNEQKYISNQIMHSTSTPNDGVFFVHGYGGTGKTYIWRALTATLRAAGHIVLTVASSGIASILLPGGRTAHSRFAIPLLINEDSTCNINQGSPIAELIRKTKLIIWDEVVMMNKYCFEAVDKSLRDILQLDNPNSLNIPFGGKAIVLAGDFRQILPVIPQGIRSDIVFSALNSSYLWNFCKVFNLTQNMRLRSQSSSHDEDEVKEFADWLLNVGEGKVNELNDGEVEIEIPNKLLITDFNDPIAAIISSTYPSLQENYINAEYLKDMAILAPTLEIVEEVNQHILSQLPGEERIYLSSDSISNSCQDSQSLDDLYTPDFLNTINCSGLPPHKLTLKISAPIMLLRNIDQSSQAFVMVQGSLSLNWATMSLKLKL</sequence>
<evidence type="ECO:0000256" key="1">
    <source>
        <dbReference type="RuleBase" id="RU363044"/>
    </source>
</evidence>
<dbReference type="SUPFAM" id="SSF52540">
    <property type="entry name" value="P-loop containing nucleoside triphosphate hydrolases"/>
    <property type="match status" value="1"/>
</dbReference>
<dbReference type="GO" id="GO:0006310">
    <property type="term" value="P:DNA recombination"/>
    <property type="evidence" value="ECO:0007669"/>
    <property type="project" value="UniProtKB-KW"/>
</dbReference>
<dbReference type="Gene3D" id="3.40.50.300">
    <property type="entry name" value="P-loop containing nucleotide triphosphate hydrolases"/>
    <property type="match status" value="1"/>
</dbReference>